<accession>A0A5B1CTN2</accession>
<dbReference type="GO" id="GO:0000160">
    <property type="term" value="P:phosphorelay signal transduction system"/>
    <property type="evidence" value="ECO:0007669"/>
    <property type="project" value="UniProtKB-KW"/>
</dbReference>
<dbReference type="PANTHER" id="PTHR44591:SF14">
    <property type="entry name" value="PROTEIN PILG"/>
    <property type="match status" value="1"/>
</dbReference>
<dbReference type="GO" id="GO:0044781">
    <property type="term" value="P:bacterial-type flagellum organization"/>
    <property type="evidence" value="ECO:0007669"/>
    <property type="project" value="UniProtKB-KW"/>
</dbReference>
<keyword evidence="3" id="KW-1005">Bacterial flagellum biogenesis</keyword>
<dbReference type="GO" id="GO:0005737">
    <property type="term" value="C:cytoplasm"/>
    <property type="evidence" value="ECO:0007669"/>
    <property type="project" value="UniProtKB-SubCell"/>
</dbReference>
<reference evidence="6 7" key="1">
    <citation type="submission" date="2019-08" db="EMBL/GenBank/DDBJ databases">
        <title>Deep-cultivation of Planctomycetes and their phenomic and genomic characterization uncovers novel biology.</title>
        <authorList>
            <person name="Wiegand S."/>
            <person name="Jogler M."/>
            <person name="Boedeker C."/>
            <person name="Pinto D."/>
            <person name="Vollmers J."/>
            <person name="Rivas-Marin E."/>
            <person name="Kohn T."/>
            <person name="Peeters S.H."/>
            <person name="Heuer A."/>
            <person name="Rast P."/>
            <person name="Oberbeckmann S."/>
            <person name="Bunk B."/>
            <person name="Jeske O."/>
            <person name="Meyerdierks A."/>
            <person name="Storesund J.E."/>
            <person name="Kallscheuer N."/>
            <person name="Luecker S."/>
            <person name="Lage O.M."/>
            <person name="Pohl T."/>
            <person name="Merkel B.J."/>
            <person name="Hornburger P."/>
            <person name="Mueller R.-W."/>
            <person name="Bruemmer F."/>
            <person name="Labrenz M."/>
            <person name="Spormann A.M."/>
            <person name="Op Den Camp H."/>
            <person name="Overmann J."/>
            <person name="Amann R."/>
            <person name="Jetten M.S.M."/>
            <person name="Mascher T."/>
            <person name="Medema M.H."/>
            <person name="Devos D.P."/>
            <person name="Kaster A.-K."/>
            <person name="Ovreas L."/>
            <person name="Rohde M."/>
            <person name="Galperin M.Y."/>
            <person name="Jogler C."/>
        </authorList>
    </citation>
    <scope>NUCLEOTIDE SEQUENCE [LARGE SCALE GENOMIC DNA]</scope>
    <source>
        <strain evidence="6 7">LF1</strain>
    </source>
</reference>
<comment type="caution">
    <text evidence="6">The sequence shown here is derived from an EMBL/GenBank/DDBJ whole genome shotgun (WGS) entry which is preliminary data.</text>
</comment>
<dbReference type="SUPFAM" id="SSF52172">
    <property type="entry name" value="CheY-like"/>
    <property type="match status" value="1"/>
</dbReference>
<keyword evidence="3" id="KW-0678">Repressor</keyword>
<dbReference type="InterPro" id="IPR003751">
    <property type="entry name" value="CsrA"/>
</dbReference>
<dbReference type="AlphaFoldDB" id="A0A5B1CTN2"/>
<sequence>MLVLSRRHEESIVFPSLGIHVRVLRSTRTNATIGIEAPREIAVLRGELYDASKAISSSAQQQPNTVDFSSTHLSTHQISASATAMKQIICEAAETLNQLHATAEKLSWSNGDEAMFGLFKHLKRLDAQVASLTPTAEPAVESVQEDRVIKALLVDDNQNEARLLSSYLRVKGFEVQTAFDGQEAMDQMSKHEPDVVLLDMSMPKFDGRWTIDQIRGDQSLEALTVFAVSGTNQIDSDVEVGPRGVNQWFRKPLNPESLITEISKCMPVATAAMN</sequence>
<evidence type="ECO:0000256" key="1">
    <source>
        <dbReference type="ARBA" id="ARBA00022553"/>
    </source>
</evidence>
<dbReference type="GO" id="GO:0048027">
    <property type="term" value="F:mRNA 5'-UTR binding"/>
    <property type="evidence" value="ECO:0007669"/>
    <property type="project" value="UniProtKB-UniRule"/>
</dbReference>
<dbReference type="InterPro" id="IPR011006">
    <property type="entry name" value="CheY-like_superfamily"/>
</dbReference>
<keyword evidence="7" id="KW-1185">Reference proteome</keyword>
<feature type="domain" description="Response regulatory" evidence="5">
    <location>
        <begin position="150"/>
        <end position="266"/>
    </location>
</feature>
<keyword evidence="3" id="KW-0810">Translation regulation</keyword>
<dbReference type="InterPro" id="IPR001789">
    <property type="entry name" value="Sig_transdc_resp-reg_receiver"/>
</dbReference>
<dbReference type="GO" id="GO:0045947">
    <property type="term" value="P:negative regulation of translational initiation"/>
    <property type="evidence" value="ECO:0007669"/>
    <property type="project" value="UniProtKB-UniRule"/>
</dbReference>
<evidence type="ECO:0000256" key="2">
    <source>
        <dbReference type="ARBA" id="ARBA00023012"/>
    </source>
</evidence>
<comment type="similarity">
    <text evidence="3">Belongs to the CsrA/RsmA family.</text>
</comment>
<dbReference type="Gene3D" id="3.40.50.2300">
    <property type="match status" value="1"/>
</dbReference>
<dbReference type="Gene3D" id="2.60.40.4380">
    <property type="entry name" value="Translational regulator CsrA"/>
    <property type="match status" value="1"/>
</dbReference>
<dbReference type="RefSeq" id="WP_160148238.1">
    <property type="nucleotide sequence ID" value="NZ_LWSK01000066.1"/>
</dbReference>
<dbReference type="GO" id="GO:0006109">
    <property type="term" value="P:regulation of carbohydrate metabolic process"/>
    <property type="evidence" value="ECO:0007669"/>
    <property type="project" value="InterPro"/>
</dbReference>
<protein>
    <recommendedName>
        <fullName evidence="3">Translational regulator CsrA</fullName>
    </recommendedName>
</protein>
<evidence type="ECO:0000256" key="3">
    <source>
        <dbReference type="HAMAP-Rule" id="MF_00167"/>
    </source>
</evidence>
<dbReference type="Proteomes" id="UP000322699">
    <property type="component" value="Unassembled WGS sequence"/>
</dbReference>
<keyword evidence="2" id="KW-0902">Two-component regulatory system</keyword>
<comment type="subunit">
    <text evidence="3">Homodimer; the beta-strands of each monomer intercalate to form a hydrophobic core, while the alpha-helices form wings that extend away from the core.</text>
</comment>
<dbReference type="PROSITE" id="PS50110">
    <property type="entry name" value="RESPONSE_REGULATORY"/>
    <property type="match status" value="1"/>
</dbReference>
<gene>
    <name evidence="6" type="primary">arlR</name>
    <name evidence="3" type="synonym">csrA</name>
    <name evidence="6" type="ORF">LF1_51510</name>
</gene>
<proteinExistence type="inferred from homology"/>
<evidence type="ECO:0000313" key="7">
    <source>
        <dbReference type="Proteomes" id="UP000322699"/>
    </source>
</evidence>
<comment type="function">
    <text evidence="3">A translational regulator that binds mRNA to regulate translation initiation and/or mRNA stability. Usually binds in the 5'-UTR at or near the Shine-Dalgarno sequence preventing ribosome-binding, thus repressing translation. Its main target seems to be the major flagellin gene, while its function is anatagonized by FliW.</text>
</comment>
<evidence type="ECO:0000256" key="4">
    <source>
        <dbReference type="PROSITE-ProRule" id="PRU00169"/>
    </source>
</evidence>
<dbReference type="GO" id="GO:0006402">
    <property type="term" value="P:mRNA catabolic process"/>
    <property type="evidence" value="ECO:0007669"/>
    <property type="project" value="InterPro"/>
</dbReference>
<dbReference type="Pfam" id="PF00072">
    <property type="entry name" value="Response_reg"/>
    <property type="match status" value="1"/>
</dbReference>
<evidence type="ECO:0000313" key="6">
    <source>
        <dbReference type="EMBL" id="KAA1262584.1"/>
    </source>
</evidence>
<name>A0A5B1CTN2_9BACT</name>
<keyword evidence="1 4" id="KW-0597">Phosphoprotein</keyword>
<comment type="subcellular location">
    <subcellularLocation>
        <location evidence="3">Cytoplasm</location>
    </subcellularLocation>
</comment>
<dbReference type="EMBL" id="VRLW01000001">
    <property type="protein sequence ID" value="KAA1262584.1"/>
    <property type="molecule type" value="Genomic_DNA"/>
</dbReference>
<keyword evidence="3" id="KW-0694">RNA-binding</keyword>
<dbReference type="Pfam" id="PF02599">
    <property type="entry name" value="CsrA"/>
    <property type="match status" value="1"/>
</dbReference>
<dbReference type="SUPFAM" id="SSF117130">
    <property type="entry name" value="CsrA-like"/>
    <property type="match status" value="1"/>
</dbReference>
<evidence type="ECO:0000259" key="5">
    <source>
        <dbReference type="PROSITE" id="PS50110"/>
    </source>
</evidence>
<dbReference type="CDD" id="cd00156">
    <property type="entry name" value="REC"/>
    <property type="match status" value="1"/>
</dbReference>
<keyword evidence="3" id="KW-0963">Cytoplasm</keyword>
<feature type="modified residue" description="4-aspartylphosphate" evidence="4">
    <location>
        <position position="199"/>
    </location>
</feature>
<dbReference type="SMART" id="SM00448">
    <property type="entry name" value="REC"/>
    <property type="match status" value="1"/>
</dbReference>
<organism evidence="6 7">
    <name type="scientific">Rubripirellula obstinata</name>
    <dbReference type="NCBI Taxonomy" id="406547"/>
    <lineage>
        <taxon>Bacteria</taxon>
        <taxon>Pseudomonadati</taxon>
        <taxon>Planctomycetota</taxon>
        <taxon>Planctomycetia</taxon>
        <taxon>Pirellulales</taxon>
        <taxon>Pirellulaceae</taxon>
        <taxon>Rubripirellula</taxon>
    </lineage>
</organism>
<dbReference type="GO" id="GO:1902208">
    <property type="term" value="P:regulation of bacterial-type flagellum assembly"/>
    <property type="evidence" value="ECO:0007669"/>
    <property type="project" value="UniProtKB-UniRule"/>
</dbReference>
<dbReference type="HAMAP" id="MF_00167">
    <property type="entry name" value="CsrA"/>
    <property type="match status" value="1"/>
</dbReference>
<dbReference type="InterPro" id="IPR050595">
    <property type="entry name" value="Bact_response_regulator"/>
</dbReference>
<dbReference type="InterPro" id="IPR036107">
    <property type="entry name" value="CsrA_sf"/>
</dbReference>
<dbReference type="PANTHER" id="PTHR44591">
    <property type="entry name" value="STRESS RESPONSE REGULATOR PROTEIN 1"/>
    <property type="match status" value="1"/>
</dbReference>